<dbReference type="Proteomes" id="UP001476807">
    <property type="component" value="Unassembled WGS sequence"/>
</dbReference>
<protein>
    <submittedName>
        <fullName evidence="1">Uncharacterized protein</fullName>
    </submittedName>
</protein>
<organism evidence="1 2">
    <name type="scientific">Pontibacter populi</name>
    <dbReference type="NCBI Taxonomy" id="890055"/>
    <lineage>
        <taxon>Bacteria</taxon>
        <taxon>Pseudomonadati</taxon>
        <taxon>Bacteroidota</taxon>
        <taxon>Cytophagia</taxon>
        <taxon>Cytophagales</taxon>
        <taxon>Hymenobacteraceae</taxon>
        <taxon>Pontibacter</taxon>
    </lineage>
</organism>
<proteinExistence type="predicted"/>
<evidence type="ECO:0000313" key="2">
    <source>
        <dbReference type="Proteomes" id="UP001476807"/>
    </source>
</evidence>
<sequence>MQKETNKQNEATTFVTPSGQTFSTAFVPELLDRCTPEYMEINLTKVLDMCTDHIVNARYTVEGSAGALEALRIARNIFRTNGESINLE</sequence>
<gene>
    <name evidence="1" type="ORF">ABS362_01260</name>
</gene>
<comment type="caution">
    <text evidence="1">The sequence shown here is derived from an EMBL/GenBank/DDBJ whole genome shotgun (WGS) entry which is preliminary data.</text>
</comment>
<dbReference type="EMBL" id="JBEOKT010000001">
    <property type="protein sequence ID" value="MER2996151.1"/>
    <property type="molecule type" value="Genomic_DNA"/>
</dbReference>
<keyword evidence="2" id="KW-1185">Reference proteome</keyword>
<evidence type="ECO:0000313" key="1">
    <source>
        <dbReference type="EMBL" id="MER2996151.1"/>
    </source>
</evidence>
<name>A0ABV1RPP1_9BACT</name>
<dbReference type="RefSeq" id="WP_350410286.1">
    <property type="nucleotide sequence ID" value="NZ_JBEOKT010000001.1"/>
</dbReference>
<accession>A0ABV1RPP1</accession>
<reference evidence="1 2" key="1">
    <citation type="submission" date="2024-06" db="EMBL/GenBank/DDBJ databases">
        <title>Pontibacter populi HYL7-15.</title>
        <authorList>
            <person name="Kim M.K."/>
        </authorList>
    </citation>
    <scope>NUCLEOTIDE SEQUENCE [LARGE SCALE GENOMIC DNA]</scope>
    <source>
        <strain evidence="1 2">HYL7-15</strain>
    </source>
</reference>